<reference evidence="1" key="1">
    <citation type="journal article" date="2020" name="Nature">
        <title>Giant virus diversity and host interactions through global metagenomics.</title>
        <authorList>
            <person name="Schulz F."/>
            <person name="Roux S."/>
            <person name="Paez-Espino D."/>
            <person name="Jungbluth S."/>
            <person name="Walsh D.A."/>
            <person name="Denef V.J."/>
            <person name="McMahon K.D."/>
            <person name="Konstantinidis K.T."/>
            <person name="Eloe-Fadrosh E.A."/>
            <person name="Kyrpides N.C."/>
            <person name="Woyke T."/>
        </authorList>
    </citation>
    <scope>NUCLEOTIDE SEQUENCE</scope>
    <source>
        <strain evidence="1">GVMAG-M-3300023179-27</strain>
    </source>
</reference>
<dbReference type="EMBL" id="MN739779">
    <property type="protein sequence ID" value="QHT26121.1"/>
    <property type="molecule type" value="Genomic_DNA"/>
</dbReference>
<dbReference type="AlphaFoldDB" id="A0A6C0EBY0"/>
<sequence length="209" mass="25007">MLEKLKSYFSEYINDDIYVYKHSLNWILILEKLGSTRTNESRDVYDSHYAPYRASELKVVKIFDRFNPDLTTNMIINNEFNGEKLTYEVGKTVSSVFDGNTKEIHTFGIRYYKTLDRVYYLFRPENVNYTGVWYDWSITGSLVLECNYVNGILNGYYLHYDWESGTKLEEGHYENGKKVGVWYIWENNKIIKVDINEYSADRIRERYRT</sequence>
<evidence type="ECO:0000313" key="1">
    <source>
        <dbReference type="EMBL" id="QHT26121.1"/>
    </source>
</evidence>
<dbReference type="SUPFAM" id="SSF82185">
    <property type="entry name" value="Histone H3 K4-specific methyltransferase SET7/9 N-terminal domain"/>
    <property type="match status" value="1"/>
</dbReference>
<dbReference type="Gene3D" id="2.20.110.10">
    <property type="entry name" value="Histone H3 K4-specific methyltransferase SET7/9 N-terminal domain"/>
    <property type="match status" value="1"/>
</dbReference>
<protein>
    <submittedName>
        <fullName evidence="1">Uncharacterized protein</fullName>
    </submittedName>
</protein>
<proteinExistence type="predicted"/>
<accession>A0A6C0EBY0</accession>
<name>A0A6C0EBY0_9ZZZZ</name>
<organism evidence="1">
    <name type="scientific">viral metagenome</name>
    <dbReference type="NCBI Taxonomy" id="1070528"/>
    <lineage>
        <taxon>unclassified sequences</taxon>
        <taxon>metagenomes</taxon>
        <taxon>organismal metagenomes</taxon>
    </lineage>
</organism>